<sequence length="315" mass="36185">DVPTDVDGYVLDAIAGKTFLVKTWADYRTLKSLTVSRNSTIRLTMIWMKSNLTISKDTYGSIILQYDNVTLEMSLILDNYRKEDEGIYYVDETLAGTGPNDLERDDVNWTFKLNVIEPSEVRNYDVGKRFKMNFKNSSIQHSLYYYDQLLVENILLCNVAMHSHLHGRLRCRIHGNKHVIIIKNVTQRDVGLYTVVDTSNSSNNVNKRYFLNVTGKTTNAITGENVTINWFYSNQAINRTLRIIHPNNGIMMTLPANNTPQIATAFRNRLIYRGDVARCYMSFTLKDIGKSDNGFYKTETLHGTSVSGWKHLRVR</sequence>
<organism evidence="1 2">
    <name type="scientific">Sinanodonta woodiana</name>
    <name type="common">Chinese pond mussel</name>
    <name type="synonym">Anodonta woodiana</name>
    <dbReference type="NCBI Taxonomy" id="1069815"/>
    <lineage>
        <taxon>Eukaryota</taxon>
        <taxon>Metazoa</taxon>
        <taxon>Spiralia</taxon>
        <taxon>Lophotrochozoa</taxon>
        <taxon>Mollusca</taxon>
        <taxon>Bivalvia</taxon>
        <taxon>Autobranchia</taxon>
        <taxon>Heteroconchia</taxon>
        <taxon>Palaeoheterodonta</taxon>
        <taxon>Unionida</taxon>
        <taxon>Unionoidea</taxon>
        <taxon>Unionidae</taxon>
        <taxon>Unioninae</taxon>
        <taxon>Sinanodonta</taxon>
    </lineage>
</organism>
<gene>
    <name evidence="1" type="ORF">ACJMK2_031710</name>
</gene>
<evidence type="ECO:0000313" key="1">
    <source>
        <dbReference type="EMBL" id="KAL3879412.1"/>
    </source>
</evidence>
<dbReference type="Proteomes" id="UP001634394">
    <property type="component" value="Unassembled WGS sequence"/>
</dbReference>
<dbReference type="EMBL" id="JBJQND010000004">
    <property type="protein sequence ID" value="KAL3879412.1"/>
    <property type="molecule type" value="Genomic_DNA"/>
</dbReference>
<protein>
    <submittedName>
        <fullName evidence="1">Uncharacterized protein</fullName>
    </submittedName>
</protein>
<feature type="non-terminal residue" evidence="1">
    <location>
        <position position="1"/>
    </location>
</feature>
<feature type="non-terminal residue" evidence="1">
    <location>
        <position position="315"/>
    </location>
</feature>
<keyword evidence="2" id="KW-1185">Reference proteome</keyword>
<name>A0ABD3X314_SINWO</name>
<evidence type="ECO:0000313" key="2">
    <source>
        <dbReference type="Proteomes" id="UP001634394"/>
    </source>
</evidence>
<reference evidence="1 2" key="1">
    <citation type="submission" date="2024-11" db="EMBL/GenBank/DDBJ databases">
        <title>Chromosome-level genome assembly of the freshwater bivalve Anodonta woodiana.</title>
        <authorList>
            <person name="Chen X."/>
        </authorList>
    </citation>
    <scope>NUCLEOTIDE SEQUENCE [LARGE SCALE GENOMIC DNA]</scope>
    <source>
        <strain evidence="1">MN2024</strain>
        <tissue evidence="1">Gills</tissue>
    </source>
</reference>
<accession>A0ABD3X314</accession>
<comment type="caution">
    <text evidence="1">The sequence shown here is derived from an EMBL/GenBank/DDBJ whole genome shotgun (WGS) entry which is preliminary data.</text>
</comment>
<proteinExistence type="predicted"/>
<dbReference type="AlphaFoldDB" id="A0ABD3X314"/>